<keyword evidence="2" id="KW-1185">Reference proteome</keyword>
<sequence>MDCFDCGNCRQNEAMYYCPAKNDFVIGEKHSVVERQKEYQGWKKGTPDYEKRRRKIRQNDMEKIG</sequence>
<protein>
    <submittedName>
        <fullName evidence="1">Uncharacterized protein</fullName>
    </submittedName>
</protein>
<evidence type="ECO:0000313" key="2">
    <source>
        <dbReference type="Proteomes" id="UP000323521"/>
    </source>
</evidence>
<dbReference type="AlphaFoldDB" id="A0A3G1KSL9"/>
<dbReference type="OrthoDB" id="1707599at2"/>
<accession>A0A3G1KSL9</accession>
<name>A0A3G1KSL9_FORW1</name>
<reference evidence="1 2" key="1">
    <citation type="submission" date="2016-10" db="EMBL/GenBank/DDBJ databases">
        <title>Complete Genome Sequence of Peptococcaceae strain DCMF.</title>
        <authorList>
            <person name="Edwards R.J."/>
            <person name="Holland S.I."/>
            <person name="Deshpande N.P."/>
            <person name="Wong Y.K."/>
            <person name="Ertan H."/>
            <person name="Manefield M."/>
            <person name="Russell T.L."/>
            <person name="Lee M.J."/>
        </authorList>
    </citation>
    <scope>NUCLEOTIDE SEQUENCE [LARGE SCALE GENOMIC DNA]</scope>
    <source>
        <strain evidence="1 2">DCMF</strain>
    </source>
</reference>
<dbReference type="EMBL" id="CP017634">
    <property type="protein sequence ID" value="ATW25472.1"/>
    <property type="molecule type" value="Genomic_DNA"/>
</dbReference>
<proteinExistence type="predicted"/>
<dbReference type="Proteomes" id="UP000323521">
    <property type="component" value="Chromosome"/>
</dbReference>
<evidence type="ECO:0000313" key="1">
    <source>
        <dbReference type="EMBL" id="ATW25472.1"/>
    </source>
</evidence>
<dbReference type="RefSeq" id="WP_148134727.1">
    <property type="nucleotide sequence ID" value="NZ_CP017634.1"/>
</dbReference>
<gene>
    <name evidence="1" type="ORF">DCMF_12415</name>
</gene>
<organism evidence="1 2">
    <name type="scientific">Formimonas warabiya</name>
    <dbReference type="NCBI Taxonomy" id="1761012"/>
    <lineage>
        <taxon>Bacteria</taxon>
        <taxon>Bacillati</taxon>
        <taxon>Bacillota</taxon>
        <taxon>Clostridia</taxon>
        <taxon>Eubacteriales</taxon>
        <taxon>Peptococcaceae</taxon>
        <taxon>Candidatus Formimonas</taxon>
    </lineage>
</organism>
<dbReference type="KEGG" id="fwa:DCMF_12415"/>